<evidence type="ECO:0000256" key="3">
    <source>
        <dbReference type="ARBA" id="ARBA00023125"/>
    </source>
</evidence>
<dbReference type="EMBL" id="JAGFBR010000009">
    <property type="protein sequence ID" value="KAH0462076.1"/>
    <property type="molecule type" value="Genomic_DNA"/>
</dbReference>
<accession>A0AAV7GZ53</accession>
<dbReference type="InterPro" id="IPR001005">
    <property type="entry name" value="SANT/Myb"/>
</dbReference>
<feature type="domain" description="HTH myb-type" evidence="6">
    <location>
        <begin position="243"/>
        <end position="293"/>
    </location>
</feature>
<protein>
    <submittedName>
        <fullName evidence="7">Uncharacterized protein</fullName>
    </submittedName>
</protein>
<sequence>MFAPSCSAMDFDSFKIPISSSTVLMASHTSYNIHHADQIHPVRHRHLDNPFDVNGYGCYNTDNPFINIDDDLSNNNLFTSYANSFSSMSNRIKSMDQPLCVSPIQSPNDPPASLPLDHYFLNQASMVLGAESFMTFRTEGNSHDHQLSYGSSDKSVGRSYNPAGSSVMSNKFMPNKRRNTNGIIHKKVNLIKGQWSLEEDKLLVKLVEQFGLRKWSHIAQMLNGRIGKQCRERWHNHLRPNIKKDTWSEEEDKILIQAHSEIGNKWAEIAKRLPGRTENSIKNHWNATKRRQFARRRCRSSKHPKSGAGSLLQEYIKSISLPNPSLAPATANTNESAASTAEAAPPMPMPMPLMSVAAWDDDFSDMAEELMMLDTKKMELMTDMCDVSYLLDHLGCGGESSRSSSNARDQMEECFSMSSDEKVKKEMDLVEMICGHHNNKSSYSSACDDMLAA</sequence>
<evidence type="ECO:0000256" key="2">
    <source>
        <dbReference type="ARBA" id="ARBA00022737"/>
    </source>
</evidence>
<evidence type="ECO:0000256" key="1">
    <source>
        <dbReference type="ARBA" id="ARBA00004123"/>
    </source>
</evidence>
<evidence type="ECO:0000313" key="8">
    <source>
        <dbReference type="Proteomes" id="UP000775213"/>
    </source>
</evidence>
<feature type="region of interest" description="Disordered" evidence="4">
    <location>
        <begin position="326"/>
        <end position="346"/>
    </location>
</feature>
<dbReference type="InterPro" id="IPR050560">
    <property type="entry name" value="MYB_TF"/>
</dbReference>
<dbReference type="SUPFAM" id="SSF46689">
    <property type="entry name" value="Homeodomain-like"/>
    <property type="match status" value="1"/>
</dbReference>
<evidence type="ECO:0000259" key="5">
    <source>
        <dbReference type="PROSITE" id="PS50090"/>
    </source>
</evidence>
<dbReference type="AlphaFoldDB" id="A0AAV7GZ53"/>
<dbReference type="Gene3D" id="1.10.10.60">
    <property type="entry name" value="Homeodomain-like"/>
    <property type="match status" value="2"/>
</dbReference>
<dbReference type="InterPro" id="IPR017930">
    <property type="entry name" value="Myb_dom"/>
</dbReference>
<dbReference type="PANTHER" id="PTHR45614">
    <property type="entry name" value="MYB PROTEIN-RELATED"/>
    <property type="match status" value="1"/>
</dbReference>
<comment type="subcellular location">
    <subcellularLocation>
        <location evidence="1">Nucleus</location>
    </subcellularLocation>
</comment>
<dbReference type="Proteomes" id="UP000775213">
    <property type="component" value="Unassembled WGS sequence"/>
</dbReference>
<dbReference type="InterPro" id="IPR009057">
    <property type="entry name" value="Homeodomain-like_sf"/>
</dbReference>
<organism evidence="7 8">
    <name type="scientific">Dendrobium chrysotoxum</name>
    <name type="common">Orchid</name>
    <dbReference type="NCBI Taxonomy" id="161865"/>
    <lineage>
        <taxon>Eukaryota</taxon>
        <taxon>Viridiplantae</taxon>
        <taxon>Streptophyta</taxon>
        <taxon>Embryophyta</taxon>
        <taxon>Tracheophyta</taxon>
        <taxon>Spermatophyta</taxon>
        <taxon>Magnoliopsida</taxon>
        <taxon>Liliopsida</taxon>
        <taxon>Asparagales</taxon>
        <taxon>Orchidaceae</taxon>
        <taxon>Epidendroideae</taxon>
        <taxon>Malaxideae</taxon>
        <taxon>Dendrobiinae</taxon>
        <taxon>Dendrobium</taxon>
    </lineage>
</organism>
<dbReference type="Pfam" id="PF13921">
    <property type="entry name" value="Myb_DNA-bind_6"/>
    <property type="match status" value="1"/>
</dbReference>
<feature type="compositionally biased region" description="Low complexity" evidence="4">
    <location>
        <begin position="327"/>
        <end position="344"/>
    </location>
</feature>
<gene>
    <name evidence="7" type="ORF">IEQ34_009651</name>
</gene>
<dbReference type="FunFam" id="1.10.10.60:FF:000381">
    <property type="entry name" value="Transcription factor MYB119"/>
    <property type="match status" value="1"/>
</dbReference>
<comment type="caution">
    <text evidence="7">The sequence shown here is derived from an EMBL/GenBank/DDBJ whole genome shotgun (WGS) entry which is preliminary data.</text>
</comment>
<dbReference type="CDD" id="cd00167">
    <property type="entry name" value="SANT"/>
    <property type="match status" value="2"/>
</dbReference>
<dbReference type="GO" id="GO:0000978">
    <property type="term" value="F:RNA polymerase II cis-regulatory region sequence-specific DNA binding"/>
    <property type="evidence" value="ECO:0007669"/>
    <property type="project" value="TreeGrafter"/>
</dbReference>
<evidence type="ECO:0000313" key="7">
    <source>
        <dbReference type="EMBL" id="KAH0462076.1"/>
    </source>
</evidence>
<name>A0AAV7GZ53_DENCH</name>
<dbReference type="PROSITE" id="PS51294">
    <property type="entry name" value="HTH_MYB"/>
    <property type="match status" value="2"/>
</dbReference>
<keyword evidence="2" id="KW-0677">Repeat</keyword>
<dbReference type="GO" id="GO:0005634">
    <property type="term" value="C:nucleus"/>
    <property type="evidence" value="ECO:0007669"/>
    <property type="project" value="UniProtKB-SubCell"/>
</dbReference>
<evidence type="ECO:0000259" key="6">
    <source>
        <dbReference type="PROSITE" id="PS51294"/>
    </source>
</evidence>
<proteinExistence type="predicted"/>
<keyword evidence="3" id="KW-0238">DNA-binding</keyword>
<feature type="domain" description="Myb-like" evidence="5">
    <location>
        <begin position="239"/>
        <end position="289"/>
    </location>
</feature>
<dbReference type="GO" id="GO:0000981">
    <property type="term" value="F:DNA-binding transcription factor activity, RNA polymerase II-specific"/>
    <property type="evidence" value="ECO:0007669"/>
    <property type="project" value="TreeGrafter"/>
</dbReference>
<dbReference type="PANTHER" id="PTHR45614:SF285">
    <property type="entry name" value="TRANSCRIPTION FACTOR MYB98"/>
    <property type="match status" value="1"/>
</dbReference>
<reference evidence="7 8" key="1">
    <citation type="journal article" date="2021" name="Hortic Res">
        <title>Chromosome-scale assembly of the Dendrobium chrysotoxum genome enhances the understanding of orchid evolution.</title>
        <authorList>
            <person name="Zhang Y."/>
            <person name="Zhang G.Q."/>
            <person name="Zhang D."/>
            <person name="Liu X.D."/>
            <person name="Xu X.Y."/>
            <person name="Sun W.H."/>
            <person name="Yu X."/>
            <person name="Zhu X."/>
            <person name="Wang Z.W."/>
            <person name="Zhao X."/>
            <person name="Zhong W.Y."/>
            <person name="Chen H."/>
            <person name="Yin W.L."/>
            <person name="Huang T."/>
            <person name="Niu S.C."/>
            <person name="Liu Z.J."/>
        </authorList>
    </citation>
    <scope>NUCLEOTIDE SEQUENCE [LARGE SCALE GENOMIC DNA]</scope>
    <source>
        <strain evidence="7">Lindl</strain>
    </source>
</reference>
<dbReference type="SMART" id="SM00717">
    <property type="entry name" value="SANT"/>
    <property type="match status" value="2"/>
</dbReference>
<feature type="domain" description="Myb-like" evidence="5">
    <location>
        <begin position="187"/>
        <end position="238"/>
    </location>
</feature>
<dbReference type="FunFam" id="1.10.10.60:FF:000010">
    <property type="entry name" value="Transcriptional activator Myb isoform A"/>
    <property type="match status" value="1"/>
</dbReference>
<evidence type="ECO:0000256" key="4">
    <source>
        <dbReference type="SAM" id="MobiDB-lite"/>
    </source>
</evidence>
<dbReference type="PROSITE" id="PS50090">
    <property type="entry name" value="MYB_LIKE"/>
    <property type="match status" value="2"/>
</dbReference>
<feature type="domain" description="HTH myb-type" evidence="6">
    <location>
        <begin position="187"/>
        <end position="242"/>
    </location>
</feature>
<keyword evidence="8" id="KW-1185">Reference proteome</keyword>